<sequence>KLNPNAIDGGVILVSEFMKGTFVAGLKGSTCHNIVKAKGEEESVAQLVETALQEESEVKSQKFKVNTGNLTWPNAGYSGNAGKLRRDYRPQVKREVNVVTSVKCFQCQRTGHIGKDCRSKPTCEKCHRVGHESKYCRARDPQENGQ</sequence>
<evidence type="ECO:0000259" key="2">
    <source>
        <dbReference type="PROSITE" id="PS50158"/>
    </source>
</evidence>
<comment type="caution">
    <text evidence="3">The sequence shown here is derived from an EMBL/GenBank/DDBJ whole genome shotgun (WGS) entry which is preliminary data.</text>
</comment>
<feature type="domain" description="CCHC-type" evidence="2">
    <location>
        <begin position="103"/>
        <end position="119"/>
    </location>
</feature>
<dbReference type="EMBL" id="NEVH01010489">
    <property type="protein sequence ID" value="PNF32318.1"/>
    <property type="molecule type" value="Genomic_DNA"/>
</dbReference>
<keyword evidence="1" id="KW-0863">Zinc-finger</keyword>
<keyword evidence="1" id="KW-0479">Metal-binding</keyword>
<dbReference type="PROSITE" id="PS50158">
    <property type="entry name" value="ZF_CCHC"/>
    <property type="match status" value="1"/>
</dbReference>
<proteinExistence type="predicted"/>
<feature type="non-terminal residue" evidence="3">
    <location>
        <position position="1"/>
    </location>
</feature>
<dbReference type="AlphaFoldDB" id="A0A2J7QUP9"/>
<organism evidence="3 4">
    <name type="scientific">Cryptotermes secundus</name>
    <dbReference type="NCBI Taxonomy" id="105785"/>
    <lineage>
        <taxon>Eukaryota</taxon>
        <taxon>Metazoa</taxon>
        <taxon>Ecdysozoa</taxon>
        <taxon>Arthropoda</taxon>
        <taxon>Hexapoda</taxon>
        <taxon>Insecta</taxon>
        <taxon>Pterygota</taxon>
        <taxon>Neoptera</taxon>
        <taxon>Polyneoptera</taxon>
        <taxon>Dictyoptera</taxon>
        <taxon>Blattodea</taxon>
        <taxon>Blattoidea</taxon>
        <taxon>Termitoidae</taxon>
        <taxon>Kalotermitidae</taxon>
        <taxon>Cryptotermitinae</taxon>
        <taxon>Cryptotermes</taxon>
    </lineage>
</organism>
<keyword evidence="1" id="KW-0862">Zinc</keyword>
<dbReference type="SMART" id="SM00343">
    <property type="entry name" value="ZnF_C2HC"/>
    <property type="match status" value="2"/>
</dbReference>
<evidence type="ECO:0000313" key="4">
    <source>
        <dbReference type="Proteomes" id="UP000235965"/>
    </source>
</evidence>
<accession>A0A2J7QUP9</accession>
<dbReference type="Proteomes" id="UP000235965">
    <property type="component" value="Unassembled WGS sequence"/>
</dbReference>
<dbReference type="InterPro" id="IPR001878">
    <property type="entry name" value="Znf_CCHC"/>
</dbReference>
<reference evidence="3 4" key="1">
    <citation type="submission" date="2017-12" db="EMBL/GenBank/DDBJ databases">
        <title>Hemimetabolous genomes reveal molecular basis of termite eusociality.</title>
        <authorList>
            <person name="Harrison M.C."/>
            <person name="Jongepier E."/>
            <person name="Robertson H.M."/>
            <person name="Arning N."/>
            <person name="Bitard-Feildel T."/>
            <person name="Chao H."/>
            <person name="Childers C.P."/>
            <person name="Dinh H."/>
            <person name="Doddapaneni H."/>
            <person name="Dugan S."/>
            <person name="Gowin J."/>
            <person name="Greiner C."/>
            <person name="Han Y."/>
            <person name="Hu H."/>
            <person name="Hughes D.S.T."/>
            <person name="Huylmans A.-K."/>
            <person name="Kemena C."/>
            <person name="Kremer L.P.M."/>
            <person name="Lee S.L."/>
            <person name="Lopez-Ezquerra A."/>
            <person name="Mallet L."/>
            <person name="Monroy-Kuhn J.M."/>
            <person name="Moser A."/>
            <person name="Murali S.C."/>
            <person name="Muzny D.M."/>
            <person name="Otani S."/>
            <person name="Piulachs M.-D."/>
            <person name="Poelchau M."/>
            <person name="Qu J."/>
            <person name="Schaub F."/>
            <person name="Wada-Katsumata A."/>
            <person name="Worley K.C."/>
            <person name="Xie Q."/>
            <person name="Ylla G."/>
            <person name="Poulsen M."/>
            <person name="Gibbs R.A."/>
            <person name="Schal C."/>
            <person name="Richards S."/>
            <person name="Belles X."/>
            <person name="Korb J."/>
            <person name="Bornberg-Bauer E."/>
        </authorList>
    </citation>
    <scope>NUCLEOTIDE SEQUENCE [LARGE SCALE GENOMIC DNA]</scope>
    <source>
        <tissue evidence="3">Whole body</tissue>
    </source>
</reference>
<dbReference type="Gene3D" id="4.10.60.10">
    <property type="entry name" value="Zinc finger, CCHC-type"/>
    <property type="match status" value="1"/>
</dbReference>
<dbReference type="InParanoid" id="A0A2J7QUP9"/>
<dbReference type="Pfam" id="PF00098">
    <property type="entry name" value="zf-CCHC"/>
    <property type="match status" value="1"/>
</dbReference>
<dbReference type="GO" id="GO:0003676">
    <property type="term" value="F:nucleic acid binding"/>
    <property type="evidence" value="ECO:0007669"/>
    <property type="project" value="InterPro"/>
</dbReference>
<name>A0A2J7QUP9_9NEOP</name>
<evidence type="ECO:0000313" key="3">
    <source>
        <dbReference type="EMBL" id="PNF32318.1"/>
    </source>
</evidence>
<keyword evidence="4" id="KW-1185">Reference proteome</keyword>
<dbReference type="GO" id="GO:0008270">
    <property type="term" value="F:zinc ion binding"/>
    <property type="evidence" value="ECO:0007669"/>
    <property type="project" value="UniProtKB-KW"/>
</dbReference>
<gene>
    <name evidence="3" type="ORF">B7P43_G14018</name>
</gene>
<evidence type="ECO:0000256" key="1">
    <source>
        <dbReference type="PROSITE-ProRule" id="PRU00047"/>
    </source>
</evidence>
<dbReference type="InterPro" id="IPR036875">
    <property type="entry name" value="Znf_CCHC_sf"/>
</dbReference>
<dbReference type="SUPFAM" id="SSF57756">
    <property type="entry name" value="Retrovirus zinc finger-like domains"/>
    <property type="match status" value="1"/>
</dbReference>
<protein>
    <recommendedName>
        <fullName evidence="2">CCHC-type domain-containing protein</fullName>
    </recommendedName>
</protein>